<keyword evidence="6" id="KW-0963">Cytoplasm</keyword>
<evidence type="ECO:0000256" key="1">
    <source>
        <dbReference type="ARBA" id="ARBA00022679"/>
    </source>
</evidence>
<dbReference type="GO" id="GO:0005524">
    <property type="term" value="F:ATP binding"/>
    <property type="evidence" value="ECO:0007669"/>
    <property type="project" value="UniProtKB-KW"/>
</dbReference>
<evidence type="ECO:0000256" key="3">
    <source>
        <dbReference type="ARBA" id="ARBA00022857"/>
    </source>
</evidence>
<dbReference type="Pfam" id="PF01513">
    <property type="entry name" value="NAD_kinase"/>
    <property type="match status" value="1"/>
</dbReference>
<dbReference type="GO" id="GO:0005737">
    <property type="term" value="C:cytoplasm"/>
    <property type="evidence" value="ECO:0007669"/>
    <property type="project" value="UniProtKB-SubCell"/>
</dbReference>
<comment type="catalytic activity">
    <reaction evidence="5 6">
        <text>NAD(+) + ATP = ADP + NADP(+) + H(+)</text>
        <dbReference type="Rhea" id="RHEA:18629"/>
        <dbReference type="ChEBI" id="CHEBI:15378"/>
        <dbReference type="ChEBI" id="CHEBI:30616"/>
        <dbReference type="ChEBI" id="CHEBI:57540"/>
        <dbReference type="ChEBI" id="CHEBI:58349"/>
        <dbReference type="ChEBI" id="CHEBI:456216"/>
        <dbReference type="EC" id="2.7.1.23"/>
    </reaction>
</comment>
<reference evidence="7 8" key="1">
    <citation type="submission" date="2016-08" db="EMBL/GenBank/DDBJ databases">
        <authorList>
            <person name="Seilhamer J.J."/>
        </authorList>
    </citation>
    <scope>NUCLEOTIDE SEQUENCE [LARGE SCALE GENOMIC DNA]</scope>
    <source>
        <strain evidence="7">ING2-E5A</strain>
    </source>
</reference>
<dbReference type="GO" id="GO:0019674">
    <property type="term" value="P:NAD+ metabolic process"/>
    <property type="evidence" value="ECO:0007669"/>
    <property type="project" value="InterPro"/>
</dbReference>
<dbReference type="PANTHER" id="PTHR20275">
    <property type="entry name" value="NAD KINASE"/>
    <property type="match status" value="1"/>
</dbReference>
<comment type="function">
    <text evidence="6">Involved in the regulation of the intracellular balance of NAD and NADP, and is a key enzyme in the biosynthesis of NADP. Catalyzes specifically the phosphorylation on 2'-hydroxyl of the adenosine moiety of NAD to yield NADP.</text>
</comment>
<dbReference type="AlphaFoldDB" id="A0A1G4G5R2"/>
<accession>A0A1G4G5R2</accession>
<keyword evidence="1 6" id="KW-0808">Transferase</keyword>
<keyword evidence="6" id="KW-0067">ATP-binding</keyword>
<comment type="cofactor">
    <cofactor evidence="6">
        <name>a divalent metal cation</name>
        <dbReference type="ChEBI" id="CHEBI:60240"/>
    </cofactor>
</comment>
<evidence type="ECO:0000313" key="7">
    <source>
        <dbReference type="EMBL" id="SCM56769.1"/>
    </source>
</evidence>
<sequence>MKIALFGSLFSGYTSQSENQLIDVCHAVTRHPAALYLPETLFCSLSRPTQDNIRPLCLLFDHLPPVDLALSVGGDGTFLRTAAVVGDSGIPVLGINTGRLGFLADVNFSDLDQTLCEIFAQEYMIEERSLLEISVGEISAGEPGRALNEVAIMKQDTASMLTIHTYIDDDFLTSYQADGLVIATPTGSTAYSLSVGGPILVPSSPSIVLSPIAPHNLTSRPLVIQDDARIRLMIDSRSNTFLVSLDGQSQVCHVRTEIEVQKADFTLKVVKRKGHTFYETLRDKLLWGVDVRRK</sequence>
<dbReference type="SUPFAM" id="SSF111331">
    <property type="entry name" value="NAD kinase/diacylglycerol kinase-like"/>
    <property type="match status" value="1"/>
</dbReference>
<feature type="binding site" evidence="6">
    <location>
        <position position="213"/>
    </location>
    <ligand>
        <name>NAD(+)</name>
        <dbReference type="ChEBI" id="CHEBI:57540"/>
    </ligand>
</feature>
<dbReference type="Gene3D" id="2.60.200.30">
    <property type="entry name" value="Probable inorganic polyphosphate/atp-NAD kinase, domain 2"/>
    <property type="match status" value="1"/>
</dbReference>
<dbReference type="InterPro" id="IPR017438">
    <property type="entry name" value="ATP-NAD_kinase_N"/>
</dbReference>
<comment type="subcellular location">
    <subcellularLocation>
        <location evidence="6">Cytoplasm</location>
    </subcellularLocation>
</comment>
<evidence type="ECO:0000313" key="8">
    <source>
        <dbReference type="Proteomes" id="UP000178485"/>
    </source>
</evidence>
<feature type="binding site" evidence="6">
    <location>
        <position position="248"/>
    </location>
    <ligand>
        <name>NAD(+)</name>
        <dbReference type="ChEBI" id="CHEBI:57540"/>
    </ligand>
</feature>
<dbReference type="KEGG" id="pmuc:ING2E5A_1039"/>
<dbReference type="InterPro" id="IPR017437">
    <property type="entry name" value="ATP-NAD_kinase_PpnK-typ_C"/>
</dbReference>
<protein>
    <recommendedName>
        <fullName evidence="6">NAD kinase</fullName>
        <ecNumber evidence="6">2.7.1.23</ecNumber>
    </recommendedName>
    <alternativeName>
        <fullName evidence="6">ATP-dependent NAD kinase</fullName>
    </alternativeName>
</protein>
<evidence type="ECO:0000256" key="6">
    <source>
        <dbReference type="HAMAP-Rule" id="MF_00361"/>
    </source>
</evidence>
<comment type="caution">
    <text evidence="6">Lacks conserved residue(s) required for the propagation of feature annotation.</text>
</comment>
<dbReference type="GO" id="GO:0003951">
    <property type="term" value="F:NAD+ kinase activity"/>
    <property type="evidence" value="ECO:0007669"/>
    <property type="project" value="UniProtKB-UniRule"/>
</dbReference>
<keyword evidence="8" id="KW-1185">Reference proteome</keyword>
<evidence type="ECO:0000256" key="2">
    <source>
        <dbReference type="ARBA" id="ARBA00022777"/>
    </source>
</evidence>
<evidence type="ECO:0000256" key="4">
    <source>
        <dbReference type="ARBA" id="ARBA00023027"/>
    </source>
</evidence>
<feature type="binding site" evidence="6">
    <location>
        <begin position="189"/>
        <end position="194"/>
    </location>
    <ligand>
        <name>NAD(+)</name>
        <dbReference type="ChEBI" id="CHEBI:57540"/>
    </ligand>
</feature>
<dbReference type="GO" id="GO:0051287">
    <property type="term" value="F:NAD binding"/>
    <property type="evidence" value="ECO:0007669"/>
    <property type="project" value="UniProtKB-ARBA"/>
</dbReference>
<name>A0A1G4G5R2_9BACT</name>
<feature type="active site" description="Proton acceptor" evidence="6">
    <location>
        <position position="75"/>
    </location>
</feature>
<dbReference type="EC" id="2.7.1.23" evidence="6"/>
<keyword evidence="3 6" id="KW-0521">NADP</keyword>
<dbReference type="HAMAP" id="MF_00361">
    <property type="entry name" value="NAD_kinase"/>
    <property type="match status" value="1"/>
</dbReference>
<evidence type="ECO:0000256" key="5">
    <source>
        <dbReference type="ARBA" id="ARBA00047925"/>
    </source>
</evidence>
<keyword evidence="2 6" id="KW-0418">Kinase</keyword>
<organism evidence="7 8">
    <name type="scientific">Petrimonas mucosa</name>
    <dbReference type="NCBI Taxonomy" id="1642646"/>
    <lineage>
        <taxon>Bacteria</taxon>
        <taxon>Pseudomonadati</taxon>
        <taxon>Bacteroidota</taxon>
        <taxon>Bacteroidia</taxon>
        <taxon>Bacteroidales</taxon>
        <taxon>Dysgonomonadaceae</taxon>
        <taxon>Petrimonas</taxon>
    </lineage>
</organism>
<dbReference type="Proteomes" id="UP000178485">
    <property type="component" value="Chromosome i"/>
</dbReference>
<comment type="similarity">
    <text evidence="6">Belongs to the NAD kinase family.</text>
</comment>
<dbReference type="Gene3D" id="3.40.50.10330">
    <property type="entry name" value="Probable inorganic polyphosphate/atp-NAD kinase, domain 1"/>
    <property type="match status" value="1"/>
</dbReference>
<feature type="binding site" evidence="6">
    <location>
        <position position="178"/>
    </location>
    <ligand>
        <name>NAD(+)</name>
        <dbReference type="ChEBI" id="CHEBI:57540"/>
    </ligand>
</feature>
<feature type="binding site" evidence="6">
    <location>
        <position position="80"/>
    </location>
    <ligand>
        <name>NAD(+)</name>
        <dbReference type="ChEBI" id="CHEBI:57540"/>
    </ligand>
</feature>
<dbReference type="InterPro" id="IPR002504">
    <property type="entry name" value="NADK"/>
</dbReference>
<dbReference type="EMBL" id="LT608328">
    <property type="protein sequence ID" value="SCM56769.1"/>
    <property type="molecule type" value="Genomic_DNA"/>
</dbReference>
<gene>
    <name evidence="6 7" type="primary">nadK</name>
    <name evidence="7" type="ORF">ING2E5A_1039</name>
</gene>
<dbReference type="GO" id="GO:0046872">
    <property type="term" value="F:metal ion binding"/>
    <property type="evidence" value="ECO:0007669"/>
    <property type="project" value="UniProtKB-UniRule"/>
</dbReference>
<feature type="binding site" evidence="6">
    <location>
        <begin position="75"/>
        <end position="76"/>
    </location>
    <ligand>
        <name>NAD(+)</name>
        <dbReference type="ChEBI" id="CHEBI:57540"/>
    </ligand>
</feature>
<dbReference type="InterPro" id="IPR016064">
    <property type="entry name" value="NAD/diacylglycerol_kinase_sf"/>
</dbReference>
<proteinExistence type="inferred from homology"/>
<keyword evidence="4 6" id="KW-0520">NAD</keyword>
<dbReference type="Pfam" id="PF20143">
    <property type="entry name" value="NAD_kinase_C"/>
    <property type="match status" value="1"/>
</dbReference>
<dbReference type="GO" id="GO:0006741">
    <property type="term" value="P:NADP+ biosynthetic process"/>
    <property type="evidence" value="ECO:0007669"/>
    <property type="project" value="UniProtKB-UniRule"/>
</dbReference>
<keyword evidence="6" id="KW-0547">Nucleotide-binding</keyword>
<dbReference type="PANTHER" id="PTHR20275:SF0">
    <property type="entry name" value="NAD KINASE"/>
    <property type="match status" value="1"/>
</dbReference>
<dbReference type="STRING" id="1642646.ING2E5A_1039"/>
<dbReference type="NCBIfam" id="NF002521">
    <property type="entry name" value="PRK01911.1"/>
    <property type="match status" value="1"/>
</dbReference>
<dbReference type="RefSeq" id="WP_071136448.1">
    <property type="nucleotide sequence ID" value="NZ_DUQN01000050.1"/>
</dbReference>
<feature type="binding site" evidence="6">
    <location>
        <begin position="148"/>
        <end position="149"/>
    </location>
    <ligand>
        <name>NAD(+)</name>
        <dbReference type="ChEBI" id="CHEBI:57540"/>
    </ligand>
</feature>